<evidence type="ECO:0000313" key="3">
    <source>
        <dbReference type="Proteomes" id="UP000232722"/>
    </source>
</evidence>
<dbReference type="VEuPathDB" id="FungiDB:FUN_012543"/>
<evidence type="ECO:0000256" key="1">
    <source>
        <dbReference type="SAM" id="Coils"/>
    </source>
</evidence>
<protein>
    <submittedName>
        <fullName evidence="2">Uncharacterized protein</fullName>
    </submittedName>
</protein>
<accession>A0A2N0P701</accession>
<sequence>MAKRDNKPVLIVKNMYEVLYRIHAEIDNHAGQKQLWKSVKQNWSFVSSSAVPRFSKKGNGILQQKLGKWRETFRRKDWSYGLHLVVLSMNNSICRSYKKTPYELVYGDKPCGNCSLIDKLFARGIYDEENISEIIKIADFESSDENLDNDFDFNENLLDSPASSHIKVTNHKILREAARRDLENYTEKMVNQMNKGKKRPNNYEVGDLVRISIPKIDRFGTDRPILPCKILEKINNQYRLGSQFGVINVFYSAGEISPLGVNQFLELEIIPTSTITVREAARFQNISSTTGTICNCKGNCNSNRCYCRKMGNNCGSRCHGGR</sequence>
<dbReference type="VEuPathDB" id="FungiDB:RhiirA1_467889"/>
<evidence type="ECO:0000313" key="2">
    <source>
        <dbReference type="EMBL" id="PKC02626.1"/>
    </source>
</evidence>
<comment type="caution">
    <text evidence="2">The sequence shown here is derived from an EMBL/GenBank/DDBJ whole genome shotgun (WGS) entry which is preliminary data.</text>
</comment>
<reference evidence="2 3" key="1">
    <citation type="submission" date="2016-04" db="EMBL/GenBank/DDBJ databases">
        <title>Genome analyses suggest a sexual origin of heterokaryosis in a supposedly ancient asexual fungus.</title>
        <authorList>
            <person name="Ropars J."/>
            <person name="Sedzielewska K."/>
            <person name="Noel J."/>
            <person name="Charron P."/>
            <person name="Farinelli L."/>
            <person name="Marton T."/>
            <person name="Kruger M."/>
            <person name="Pelin A."/>
            <person name="Brachmann A."/>
            <person name="Corradi N."/>
        </authorList>
    </citation>
    <scope>NUCLEOTIDE SEQUENCE [LARGE SCALE GENOMIC DNA]</scope>
    <source>
        <strain evidence="2 3">A5</strain>
    </source>
</reference>
<organism evidence="2 3">
    <name type="scientific">Rhizophagus irregularis</name>
    <dbReference type="NCBI Taxonomy" id="588596"/>
    <lineage>
        <taxon>Eukaryota</taxon>
        <taxon>Fungi</taxon>
        <taxon>Fungi incertae sedis</taxon>
        <taxon>Mucoromycota</taxon>
        <taxon>Glomeromycotina</taxon>
        <taxon>Glomeromycetes</taxon>
        <taxon>Glomerales</taxon>
        <taxon>Glomeraceae</taxon>
        <taxon>Rhizophagus</taxon>
    </lineage>
</organism>
<dbReference type="VEuPathDB" id="FungiDB:RhiirFUN_004777"/>
<proteinExistence type="predicted"/>
<dbReference type="Gene3D" id="3.30.420.10">
    <property type="entry name" value="Ribonuclease H-like superfamily/Ribonuclease H"/>
    <property type="match status" value="1"/>
</dbReference>
<reference evidence="2 3" key="2">
    <citation type="submission" date="2017-09" db="EMBL/GenBank/DDBJ databases">
        <title>Extensive intraspecific genome diversity in a model arbuscular mycorrhizal fungus.</title>
        <authorList>
            <person name="Chen E.C."/>
            <person name="Morin E."/>
            <person name="Beaudet D."/>
            <person name="Noel J."/>
            <person name="Ndikumana S."/>
            <person name="Charron P."/>
            <person name="St-Onge C."/>
            <person name="Giorgi J."/>
            <person name="Grigoriev I.V."/>
            <person name="Roux C."/>
            <person name="Martin F.M."/>
            <person name="Corradi N."/>
        </authorList>
    </citation>
    <scope>NUCLEOTIDE SEQUENCE [LARGE SCALE GENOMIC DNA]</scope>
    <source>
        <strain evidence="2 3">A5</strain>
    </source>
</reference>
<dbReference type="InterPro" id="IPR036397">
    <property type="entry name" value="RNaseH_sf"/>
</dbReference>
<name>A0A2N0P701_9GLOM</name>
<feature type="coiled-coil region" evidence="1">
    <location>
        <begin position="168"/>
        <end position="195"/>
    </location>
</feature>
<gene>
    <name evidence="2" type="ORF">RhiirA5_424968</name>
</gene>
<dbReference type="GO" id="GO:0003676">
    <property type="term" value="F:nucleic acid binding"/>
    <property type="evidence" value="ECO:0007669"/>
    <property type="project" value="InterPro"/>
</dbReference>
<keyword evidence="1" id="KW-0175">Coiled coil</keyword>
<dbReference type="AlphaFoldDB" id="A0A2N0P701"/>
<dbReference type="Proteomes" id="UP000232722">
    <property type="component" value="Unassembled WGS sequence"/>
</dbReference>
<dbReference type="EMBL" id="LLXJ01001348">
    <property type="protein sequence ID" value="PKC02626.1"/>
    <property type="molecule type" value="Genomic_DNA"/>
</dbReference>